<dbReference type="GO" id="GO:0005637">
    <property type="term" value="C:nuclear inner membrane"/>
    <property type="evidence" value="ECO:0007669"/>
    <property type="project" value="UniProtKB-SubCell"/>
</dbReference>
<proteinExistence type="predicted"/>
<dbReference type="InterPro" id="IPR018617">
    <property type="entry name" value="Ima1_N"/>
</dbReference>
<evidence type="ECO:0000256" key="4">
    <source>
        <dbReference type="ARBA" id="ARBA00022989"/>
    </source>
</evidence>
<protein>
    <recommendedName>
        <fullName evidence="8">Glycosyl transferase CAP10 domain-containing protein</fullName>
    </recommendedName>
</protein>
<keyword evidence="10" id="KW-1185">Reference proteome</keyword>
<dbReference type="SMART" id="SM00672">
    <property type="entry name" value="CAP10"/>
    <property type="match status" value="1"/>
</dbReference>
<dbReference type="GO" id="GO:0005788">
    <property type="term" value="C:endoplasmic reticulum lumen"/>
    <property type="evidence" value="ECO:0007669"/>
    <property type="project" value="UniProtKB-SubCell"/>
</dbReference>
<evidence type="ECO:0000259" key="8">
    <source>
        <dbReference type="SMART" id="SM00672"/>
    </source>
</evidence>
<dbReference type="InterPro" id="IPR051091">
    <property type="entry name" value="O-Glucosyltr/Glycosyltrsf_90"/>
</dbReference>
<comment type="subcellular location">
    <subcellularLocation>
        <location evidence="1">Endoplasmic reticulum lumen</location>
    </subcellularLocation>
    <subcellularLocation>
        <location evidence="2">Nucleus inner membrane</location>
        <topology evidence="2">Multi-pass membrane protein</topology>
    </subcellularLocation>
</comment>
<reference evidence="9" key="1">
    <citation type="submission" date="2023-07" db="EMBL/GenBank/DDBJ databases">
        <title>Chromosome-level genome assembly of Artemia franciscana.</title>
        <authorList>
            <person name="Jo E."/>
        </authorList>
    </citation>
    <scope>NUCLEOTIDE SEQUENCE</scope>
    <source>
        <tissue evidence="9">Whole body</tissue>
    </source>
</reference>
<accession>A0AA88HRN4</accession>
<dbReference type="PANTHER" id="PTHR12203">
    <property type="entry name" value="KDEL LYS-ASP-GLU-LEU CONTAINING - RELATED"/>
    <property type="match status" value="1"/>
</dbReference>
<dbReference type="Pfam" id="PF09779">
    <property type="entry name" value="Ima1_N"/>
    <property type="match status" value="1"/>
</dbReference>
<evidence type="ECO:0000256" key="1">
    <source>
        <dbReference type="ARBA" id="ARBA00004319"/>
    </source>
</evidence>
<dbReference type="Gene3D" id="2.60.40.10">
    <property type="entry name" value="Immunoglobulins"/>
    <property type="match status" value="1"/>
</dbReference>
<feature type="domain" description="Glycosyl transferase CAP10" evidence="8">
    <location>
        <begin position="294"/>
        <end position="537"/>
    </location>
</feature>
<comment type="function">
    <text evidence="7">Protein O-glucosyltransferase. Catalyzes the reaction that attaches glucose through an O-glycosidic linkage to a conserved serine residue found in the consensus sequence C-X-S-X-[PA]-C in epidermal growth factor-like repeats. Regulates Notch signaling by glucosylating Notch in the ER, glucosylation is required for the correct folding and cleavage of Notch.</text>
</comment>
<dbReference type="Proteomes" id="UP001187531">
    <property type="component" value="Unassembled WGS sequence"/>
</dbReference>
<dbReference type="InterPro" id="IPR006598">
    <property type="entry name" value="CAP10"/>
</dbReference>
<feature type="non-terminal residue" evidence="9">
    <location>
        <position position="676"/>
    </location>
</feature>
<dbReference type="Pfam" id="PF05686">
    <property type="entry name" value="Glyco_transf_90"/>
    <property type="match status" value="1"/>
</dbReference>
<name>A0AA88HRN4_ARTSF</name>
<keyword evidence="4" id="KW-1133">Transmembrane helix</keyword>
<evidence type="ECO:0000313" key="10">
    <source>
        <dbReference type="Proteomes" id="UP001187531"/>
    </source>
</evidence>
<dbReference type="InterPro" id="IPR013783">
    <property type="entry name" value="Ig-like_fold"/>
</dbReference>
<evidence type="ECO:0000256" key="3">
    <source>
        <dbReference type="ARBA" id="ARBA00022692"/>
    </source>
</evidence>
<dbReference type="AlphaFoldDB" id="A0AA88HRN4"/>
<dbReference type="PANTHER" id="PTHR12203:SF122">
    <property type="entry name" value="GLYCOSYL TRANSFERASE CAP10 DOMAIN-CONTAINING PROTEIN"/>
    <property type="match status" value="1"/>
</dbReference>
<keyword evidence="5" id="KW-0472">Membrane</keyword>
<evidence type="ECO:0000256" key="2">
    <source>
        <dbReference type="ARBA" id="ARBA00004473"/>
    </source>
</evidence>
<gene>
    <name evidence="9" type="ORF">QYM36_006980</name>
</gene>
<dbReference type="GO" id="GO:0046527">
    <property type="term" value="F:glucosyltransferase activity"/>
    <property type="evidence" value="ECO:0007669"/>
    <property type="project" value="TreeGrafter"/>
</dbReference>
<evidence type="ECO:0000256" key="6">
    <source>
        <dbReference type="ARBA" id="ARBA00023242"/>
    </source>
</evidence>
<organism evidence="9 10">
    <name type="scientific">Artemia franciscana</name>
    <name type="common">Brine shrimp</name>
    <name type="synonym">Artemia sanfranciscana</name>
    <dbReference type="NCBI Taxonomy" id="6661"/>
    <lineage>
        <taxon>Eukaryota</taxon>
        <taxon>Metazoa</taxon>
        <taxon>Ecdysozoa</taxon>
        <taxon>Arthropoda</taxon>
        <taxon>Crustacea</taxon>
        <taxon>Branchiopoda</taxon>
        <taxon>Anostraca</taxon>
        <taxon>Artemiidae</taxon>
        <taxon>Artemia</taxon>
    </lineage>
</organism>
<evidence type="ECO:0000313" key="9">
    <source>
        <dbReference type="EMBL" id="KAK2716680.1"/>
    </source>
</evidence>
<evidence type="ECO:0000256" key="7">
    <source>
        <dbReference type="ARBA" id="ARBA00045690"/>
    </source>
</evidence>
<evidence type="ECO:0000256" key="5">
    <source>
        <dbReference type="ARBA" id="ARBA00023136"/>
    </source>
</evidence>
<sequence>MDQDTPADLAFCMMMEKEYKGFLPLFTDGSKVDEMKHLGTSRDYIIGQENPNFGGMSGVKEPEMEKELMVPNLSHKYARSQMNLYSLFLLSQTYRLSFGFDVFGPGINANIVLPVRYFFVNLTDTNVESLVVNISGKDAANKNLPCRAWTQVLNRKDGIYIVRYKLYNTCIDVAIHLQADGKPLALHQPWSPSGSGTLLCDDCNCPNESLEAWLKDLACPAHFDQVKNDLKLFQAVDMDLVLNEATKRFNVPGAYSFCNYVVKDNEVYRKCYGKHVGFNIFMDAILLSLLRKVRLPDMELIVNLGDWPLVKPQFKPIIPVFSWCGSNDTVDIVMPTYDITQSTLEMMSRVTLDMLSVQGNSELQWDQKYNKSFWRGRDSRRERLNLIDLAKKHPDLIDAKITNFFFFRDEMEEYGGSSSSISFFKFFQYKYQINIDGTVAAYRFPYLLAGDSVILKQNSKYYEHFYKSLKPWKHYIPMKEDLSDLIEKIEWAKNHDLEARRMGEAGRRFANENLLPRDIFCYHAVLFKEWTKRFKSTVTVRSGMEHVEQPKKEVFCPCKKIDSVKTDFMKTKQQCWFCHSLVVLKRSEKKQFTCPSCGQYNGFSVDGNYDKEIPEMYDESLNPPAFPQNNESKRGSGNSYNDLCYSCNRNQELKLYQLSSFAPMNPKNYDGELEEF</sequence>
<keyword evidence="6" id="KW-0539">Nucleus</keyword>
<comment type="caution">
    <text evidence="9">The sequence shown here is derived from an EMBL/GenBank/DDBJ whole genome shotgun (WGS) entry which is preliminary data.</text>
</comment>
<keyword evidence="3" id="KW-0812">Transmembrane</keyword>
<dbReference type="EMBL" id="JAVRJZ010000011">
    <property type="protein sequence ID" value="KAK2716680.1"/>
    <property type="molecule type" value="Genomic_DNA"/>
</dbReference>